<evidence type="ECO:0000313" key="1">
    <source>
        <dbReference type="EMBL" id="EAN6381124.1"/>
    </source>
</evidence>
<sequence length="62" mass="7335">MYNAFTLPIWNPNMNRLTEIGFIKVGFWQIIDGSLKYHLDDRFTDVKNNLYAFVCDGEVKYV</sequence>
<protein>
    <submittedName>
        <fullName evidence="1">GIY-YIG nuclease family protein</fullName>
    </submittedName>
</protein>
<proteinExistence type="predicted"/>
<feature type="non-terminal residue" evidence="1">
    <location>
        <position position="62"/>
    </location>
</feature>
<organism evidence="1">
    <name type="scientific">Salmonella enterica</name>
    <name type="common">Salmonella choleraesuis</name>
    <dbReference type="NCBI Taxonomy" id="28901"/>
    <lineage>
        <taxon>Bacteria</taxon>
        <taxon>Pseudomonadati</taxon>
        <taxon>Pseudomonadota</taxon>
        <taxon>Gammaproteobacteria</taxon>
        <taxon>Enterobacterales</taxon>
        <taxon>Enterobacteriaceae</taxon>
        <taxon>Salmonella</taxon>
    </lineage>
</organism>
<comment type="caution">
    <text evidence="1">The sequence shown here is derived from an EMBL/GenBank/DDBJ whole genome shotgun (WGS) entry which is preliminary data.</text>
</comment>
<accession>A0A5T3NK71</accession>
<reference evidence="1" key="1">
    <citation type="submission" date="2018-12" db="EMBL/GenBank/DDBJ databases">
        <authorList>
            <consortium name="PulseNet: The National Subtyping Network for Foodborne Disease Surveillance"/>
            <person name="Tarr C.L."/>
            <person name="Trees E."/>
            <person name="Katz L.S."/>
            <person name="Carleton-Romer H.A."/>
            <person name="Stroika S."/>
            <person name="Kucerova Z."/>
            <person name="Roache K.F."/>
            <person name="Sabol A.L."/>
            <person name="Besser J."/>
            <person name="Gerner-Smidt P."/>
        </authorList>
    </citation>
    <scope>NUCLEOTIDE SEQUENCE</scope>
    <source>
        <strain evidence="1">PNUSAS061421</strain>
    </source>
</reference>
<name>A0A5T3NK71_SALER</name>
<dbReference type="EMBL" id="AACYTV010000076">
    <property type="protein sequence ID" value="EAN6381124.1"/>
    <property type="molecule type" value="Genomic_DNA"/>
</dbReference>
<gene>
    <name evidence="1" type="ORF">EJT97_21330</name>
</gene>
<dbReference type="AlphaFoldDB" id="A0A5T3NK71"/>